<dbReference type="Proteomes" id="UP001500305">
    <property type="component" value="Unassembled WGS sequence"/>
</dbReference>
<dbReference type="InterPro" id="IPR010852">
    <property type="entry name" value="ABATE"/>
</dbReference>
<feature type="region of interest" description="Disordered" evidence="1">
    <location>
        <begin position="1"/>
        <end position="23"/>
    </location>
</feature>
<feature type="domain" description="Zinc finger CGNR" evidence="2">
    <location>
        <begin position="159"/>
        <end position="198"/>
    </location>
</feature>
<name>A0ABP5RLK4_9ACTN</name>
<keyword evidence="4" id="KW-1185">Reference proteome</keyword>
<evidence type="ECO:0000313" key="4">
    <source>
        <dbReference type="Proteomes" id="UP001500305"/>
    </source>
</evidence>
<gene>
    <name evidence="3" type="ORF">GCM10010430_59320</name>
</gene>
<comment type="caution">
    <text evidence="3">The sequence shown here is derived from an EMBL/GenBank/DDBJ whole genome shotgun (WGS) entry which is preliminary data.</text>
</comment>
<evidence type="ECO:0000313" key="3">
    <source>
        <dbReference type="EMBL" id="GAA2266435.1"/>
    </source>
</evidence>
<dbReference type="Pfam" id="PF07336">
    <property type="entry name" value="ABATE"/>
    <property type="match status" value="1"/>
</dbReference>
<dbReference type="PANTHER" id="PTHR35525">
    <property type="entry name" value="BLL6575 PROTEIN"/>
    <property type="match status" value="1"/>
</dbReference>
<accession>A0ABP5RLK4</accession>
<dbReference type="Gene3D" id="1.10.3300.10">
    <property type="entry name" value="Jann2411-like domain"/>
    <property type="match status" value="1"/>
</dbReference>
<dbReference type="Pfam" id="PF11706">
    <property type="entry name" value="zf-CGNR"/>
    <property type="match status" value="1"/>
</dbReference>
<sequence>MDQLSASGPNRRPDPLPPAPGEEHSVALALVNTRTVRSGAPVDALDTPEAATSWLAEHTTDEGELRLDTAAAAGLRELREAIRALLAAAIGRTDPPRSAVDTLNGALRAAPTVSALDWPSEDRPRRRAVATGGDQVARALSGLAEDALGLLCGSDAQTLAACPADGCVRLLLRSHGRRQWCSTRCGDRVRAARHYARRRTAGID</sequence>
<dbReference type="InterPro" id="IPR023286">
    <property type="entry name" value="ABATE_dom_sf"/>
</dbReference>
<dbReference type="RefSeq" id="WP_344639590.1">
    <property type="nucleotide sequence ID" value="NZ_BAAATR010000033.1"/>
</dbReference>
<protein>
    <submittedName>
        <fullName evidence="3">CGNR zinc finger domain-containing protein</fullName>
    </submittedName>
</protein>
<dbReference type="PANTHER" id="PTHR35525:SF3">
    <property type="entry name" value="BLL6575 PROTEIN"/>
    <property type="match status" value="1"/>
</dbReference>
<organism evidence="3 4">
    <name type="scientific">Kitasatospora cystarginea</name>
    <dbReference type="NCBI Taxonomy" id="58350"/>
    <lineage>
        <taxon>Bacteria</taxon>
        <taxon>Bacillati</taxon>
        <taxon>Actinomycetota</taxon>
        <taxon>Actinomycetes</taxon>
        <taxon>Kitasatosporales</taxon>
        <taxon>Streptomycetaceae</taxon>
        <taxon>Kitasatospora</taxon>
    </lineage>
</organism>
<proteinExistence type="predicted"/>
<dbReference type="InterPro" id="IPR021005">
    <property type="entry name" value="Znf_CGNR"/>
</dbReference>
<dbReference type="EMBL" id="BAAATR010000033">
    <property type="protein sequence ID" value="GAA2266435.1"/>
    <property type="molecule type" value="Genomic_DNA"/>
</dbReference>
<evidence type="ECO:0000256" key="1">
    <source>
        <dbReference type="SAM" id="MobiDB-lite"/>
    </source>
</evidence>
<evidence type="ECO:0000259" key="2">
    <source>
        <dbReference type="Pfam" id="PF11706"/>
    </source>
</evidence>
<dbReference type="SUPFAM" id="SSF160904">
    <property type="entry name" value="Jann2411-like"/>
    <property type="match status" value="1"/>
</dbReference>
<reference evidence="4" key="1">
    <citation type="journal article" date="2019" name="Int. J. Syst. Evol. Microbiol.">
        <title>The Global Catalogue of Microorganisms (GCM) 10K type strain sequencing project: providing services to taxonomists for standard genome sequencing and annotation.</title>
        <authorList>
            <consortium name="The Broad Institute Genomics Platform"/>
            <consortium name="The Broad Institute Genome Sequencing Center for Infectious Disease"/>
            <person name="Wu L."/>
            <person name="Ma J."/>
        </authorList>
    </citation>
    <scope>NUCLEOTIDE SEQUENCE [LARGE SCALE GENOMIC DNA]</scope>
    <source>
        <strain evidence="4">JCM 7356</strain>
    </source>
</reference>